<dbReference type="OrthoDB" id="4737390at2"/>
<reference evidence="1 2" key="1">
    <citation type="submission" date="2019-05" db="EMBL/GenBank/DDBJ databases">
        <title>Comparative genomics and metabolomics analyses of clavulanic acid producing Streptomyces species provides insight into specialized metabolism and evolution of beta-lactam biosynthetic gene clusters.</title>
        <authorList>
            <person name="Moore M.A."/>
            <person name="Cruz-Morales P."/>
            <person name="Barona Gomez F."/>
            <person name="Kapil T."/>
        </authorList>
    </citation>
    <scope>NUCLEOTIDE SEQUENCE [LARGE SCALE GENOMIC DNA]</scope>
    <source>
        <strain evidence="1 2">NRRL 5741</strain>
    </source>
</reference>
<dbReference type="AlphaFoldDB" id="A0A646KNH1"/>
<name>A0A646KNH1_STRJU</name>
<dbReference type="Proteomes" id="UP000419138">
    <property type="component" value="Unassembled WGS sequence"/>
</dbReference>
<proteinExistence type="predicted"/>
<dbReference type="EMBL" id="VCLA01000180">
    <property type="protein sequence ID" value="MQT03864.1"/>
    <property type="molecule type" value="Genomic_DNA"/>
</dbReference>
<evidence type="ECO:0000313" key="1">
    <source>
        <dbReference type="EMBL" id="MQT03864.1"/>
    </source>
</evidence>
<evidence type="ECO:0000313" key="2">
    <source>
        <dbReference type="Proteomes" id="UP000419138"/>
    </source>
</evidence>
<keyword evidence="2" id="KW-1185">Reference proteome</keyword>
<protein>
    <submittedName>
        <fullName evidence="1">Uncharacterized protein</fullName>
    </submittedName>
</protein>
<gene>
    <name evidence="1" type="ORF">FF041_27950</name>
</gene>
<comment type="caution">
    <text evidence="1">The sequence shown here is derived from an EMBL/GenBank/DDBJ whole genome shotgun (WGS) entry which is preliminary data.</text>
</comment>
<sequence>MITIRSTRYPQMRVNTPAGPVVFADGIAEATADQAAALAGVAEEYGITVDATTDSEPVGVPARPAKSASKGDWVAFAVFQGMLPEVAEAMTRDQLAELRTEGGDGGAGDH</sequence>
<dbReference type="RefSeq" id="WP_153525373.1">
    <property type="nucleotide sequence ID" value="NZ_JBEPDZ010000025.1"/>
</dbReference>
<organism evidence="1 2">
    <name type="scientific">Streptomyces jumonjinensis</name>
    <dbReference type="NCBI Taxonomy" id="1945"/>
    <lineage>
        <taxon>Bacteria</taxon>
        <taxon>Bacillati</taxon>
        <taxon>Actinomycetota</taxon>
        <taxon>Actinomycetes</taxon>
        <taxon>Kitasatosporales</taxon>
        <taxon>Streptomycetaceae</taxon>
        <taxon>Streptomyces</taxon>
    </lineage>
</organism>
<accession>A0A646KNH1</accession>